<organism evidence="1 2">
    <name type="scientific">Dreissena polymorpha</name>
    <name type="common">Zebra mussel</name>
    <name type="synonym">Mytilus polymorpha</name>
    <dbReference type="NCBI Taxonomy" id="45954"/>
    <lineage>
        <taxon>Eukaryota</taxon>
        <taxon>Metazoa</taxon>
        <taxon>Spiralia</taxon>
        <taxon>Lophotrochozoa</taxon>
        <taxon>Mollusca</taxon>
        <taxon>Bivalvia</taxon>
        <taxon>Autobranchia</taxon>
        <taxon>Heteroconchia</taxon>
        <taxon>Euheterodonta</taxon>
        <taxon>Imparidentia</taxon>
        <taxon>Neoheterodontei</taxon>
        <taxon>Myida</taxon>
        <taxon>Dreissenoidea</taxon>
        <taxon>Dreissenidae</taxon>
        <taxon>Dreissena</taxon>
    </lineage>
</organism>
<proteinExistence type="predicted"/>
<protein>
    <submittedName>
        <fullName evidence="1">Uncharacterized protein</fullName>
    </submittedName>
</protein>
<dbReference type="EMBL" id="JAIWYP010000004">
    <property type="protein sequence ID" value="KAH3836863.1"/>
    <property type="molecule type" value="Genomic_DNA"/>
</dbReference>
<reference evidence="1" key="1">
    <citation type="journal article" date="2019" name="bioRxiv">
        <title>The Genome of the Zebra Mussel, Dreissena polymorpha: A Resource for Invasive Species Research.</title>
        <authorList>
            <person name="McCartney M.A."/>
            <person name="Auch B."/>
            <person name="Kono T."/>
            <person name="Mallez S."/>
            <person name="Zhang Y."/>
            <person name="Obille A."/>
            <person name="Becker A."/>
            <person name="Abrahante J.E."/>
            <person name="Garbe J."/>
            <person name="Badalamenti J.P."/>
            <person name="Herman A."/>
            <person name="Mangelson H."/>
            <person name="Liachko I."/>
            <person name="Sullivan S."/>
            <person name="Sone E.D."/>
            <person name="Koren S."/>
            <person name="Silverstein K.A.T."/>
            <person name="Beckman K.B."/>
            <person name="Gohl D.M."/>
        </authorList>
    </citation>
    <scope>NUCLEOTIDE SEQUENCE</scope>
    <source>
        <strain evidence="1">Duluth1</strain>
        <tissue evidence="1">Whole animal</tissue>
    </source>
</reference>
<comment type="caution">
    <text evidence="1">The sequence shown here is derived from an EMBL/GenBank/DDBJ whole genome shotgun (WGS) entry which is preliminary data.</text>
</comment>
<dbReference type="AlphaFoldDB" id="A0A9D4QMV1"/>
<sequence>MNHRLQLAVSKAFGSVKAIDSVDELLTALWKYYHYSTIKAGSLDAIQDLMRELGGLDTKQNLKVKKAVHTRWLSHENALQSIRKLYEAICMDLENAVTSGRDKALGDNAGASAGVLLKLMKQYDKLFYIYLLCDICSVLSRLTLCV</sequence>
<dbReference type="PANTHER" id="PTHR46880">
    <property type="entry name" value="RAS-ASSOCIATING DOMAIN-CONTAINING PROTEIN"/>
    <property type="match status" value="1"/>
</dbReference>
<evidence type="ECO:0000313" key="2">
    <source>
        <dbReference type="Proteomes" id="UP000828390"/>
    </source>
</evidence>
<gene>
    <name evidence="1" type="ORF">DPMN_110239</name>
</gene>
<reference evidence="1" key="2">
    <citation type="submission" date="2020-11" db="EMBL/GenBank/DDBJ databases">
        <authorList>
            <person name="McCartney M.A."/>
            <person name="Auch B."/>
            <person name="Kono T."/>
            <person name="Mallez S."/>
            <person name="Becker A."/>
            <person name="Gohl D.M."/>
            <person name="Silverstein K.A.T."/>
            <person name="Koren S."/>
            <person name="Bechman K.B."/>
            <person name="Herman A."/>
            <person name="Abrahante J.E."/>
            <person name="Garbe J."/>
        </authorList>
    </citation>
    <scope>NUCLEOTIDE SEQUENCE</scope>
    <source>
        <strain evidence="1">Duluth1</strain>
        <tissue evidence="1">Whole animal</tissue>
    </source>
</reference>
<dbReference type="PANTHER" id="PTHR46880:SF5">
    <property type="entry name" value="DUF4371 DOMAIN-CONTAINING PROTEIN"/>
    <property type="match status" value="1"/>
</dbReference>
<name>A0A9D4QMV1_DREPO</name>
<accession>A0A9D4QMV1</accession>
<keyword evidence="2" id="KW-1185">Reference proteome</keyword>
<evidence type="ECO:0000313" key="1">
    <source>
        <dbReference type="EMBL" id="KAH3836863.1"/>
    </source>
</evidence>
<dbReference type="Proteomes" id="UP000828390">
    <property type="component" value="Unassembled WGS sequence"/>
</dbReference>